<dbReference type="Proteomes" id="UP000003085">
    <property type="component" value="Unassembled WGS sequence"/>
</dbReference>
<accession>D4XN82</accession>
<dbReference type="AlphaFoldDB" id="D4XN82"/>
<name>D4XN82_ACIHA</name>
<proteinExistence type="predicted"/>
<dbReference type="HOGENOM" id="CLU_3283329_0_0_6"/>
<organism evidence="1 2">
    <name type="scientific">Acinetobacter haemolyticus ATCC 19194</name>
    <dbReference type="NCBI Taxonomy" id="707232"/>
    <lineage>
        <taxon>Bacteria</taxon>
        <taxon>Pseudomonadati</taxon>
        <taxon>Pseudomonadota</taxon>
        <taxon>Gammaproteobacteria</taxon>
        <taxon>Moraxellales</taxon>
        <taxon>Moraxellaceae</taxon>
        <taxon>Acinetobacter</taxon>
    </lineage>
</organism>
<evidence type="ECO:0000313" key="1">
    <source>
        <dbReference type="EMBL" id="EFF83387.1"/>
    </source>
</evidence>
<comment type="caution">
    <text evidence="1">The sequence shown here is derived from an EMBL/GenBank/DDBJ whole genome shotgun (WGS) entry which is preliminary data.</text>
</comment>
<evidence type="ECO:0000313" key="2">
    <source>
        <dbReference type="Proteomes" id="UP000003085"/>
    </source>
</evidence>
<sequence>MAILIEILDLINYLLTKTLIFSGYFEFLYQSIFDIEKLYD</sequence>
<dbReference type="EMBL" id="ADMT01000114">
    <property type="protein sequence ID" value="EFF83387.1"/>
    <property type="molecule type" value="Genomic_DNA"/>
</dbReference>
<reference evidence="2" key="1">
    <citation type="submission" date="2010-03" db="EMBL/GenBank/DDBJ databases">
        <title>Complete sequence of Mobiluncus curtisii ATCC 43063.</title>
        <authorList>
            <person name="Muzny D."/>
            <person name="Qin X."/>
            <person name="Deng J."/>
            <person name="Jiang H."/>
            <person name="Liu Y."/>
            <person name="Qu J."/>
            <person name="Song X.-Z."/>
            <person name="Zhang L."/>
            <person name="Thornton R."/>
            <person name="Coyle M."/>
            <person name="Francisco L."/>
            <person name="Jackson L."/>
            <person name="Javaid M."/>
            <person name="Korchina V."/>
            <person name="Kovar C."/>
            <person name="Mata R."/>
            <person name="Mathew T."/>
            <person name="Ngo R."/>
            <person name="Nguyen L."/>
            <person name="Nguyen N."/>
            <person name="Okwuonu G."/>
            <person name="Ongeri F."/>
            <person name="Pham C."/>
            <person name="Simmons D."/>
            <person name="Wilczek-Boney K."/>
            <person name="Hale W."/>
            <person name="Jakkamsetti A."/>
            <person name="Pham P."/>
            <person name="Ruth R."/>
            <person name="San Lucas F."/>
            <person name="Warren J."/>
            <person name="Zhang J."/>
            <person name="Zhao Z."/>
            <person name="Zhou C."/>
            <person name="Zhu D."/>
            <person name="Lee S."/>
            <person name="Bess C."/>
            <person name="Blankenburg K."/>
            <person name="Forbes L."/>
            <person name="Fu Q."/>
            <person name="Gubbala S."/>
            <person name="Hirani K."/>
            <person name="Jayaseelan J.C."/>
            <person name="Lara F."/>
            <person name="Munidasa M."/>
            <person name="Palculict T."/>
            <person name="Patil S."/>
            <person name="Pu L.-L."/>
            <person name="Saada N."/>
            <person name="Tang L."/>
            <person name="Weissenberger G."/>
            <person name="Zhu Y."/>
            <person name="Hemphill L."/>
            <person name="Shang Y."/>
            <person name="Youmans B."/>
            <person name="Ayvaz T."/>
            <person name="Ross M."/>
            <person name="Santibanez J."/>
            <person name="Aqrawi P."/>
            <person name="Gross S."/>
            <person name="Joshi V."/>
            <person name="Fowler G."/>
            <person name="Nazareth L."/>
            <person name="Reid J."/>
            <person name="Worley K."/>
            <person name="Petrosino J."/>
            <person name="Highlander S."/>
            <person name="Gibbs R."/>
            <person name="Gibbs R."/>
        </authorList>
    </citation>
    <scope>NUCLEOTIDE SEQUENCE [LARGE SCALE GENOMIC DNA]</scope>
    <source>
        <strain evidence="2">ATCC 19194</strain>
    </source>
</reference>
<gene>
    <name evidence="1" type="ORF">HMP0015_1174</name>
</gene>
<protein>
    <submittedName>
        <fullName evidence="1">Uncharacterized protein</fullName>
    </submittedName>
</protein>